<feature type="transmembrane region" description="Helical" evidence="1">
    <location>
        <begin position="35"/>
        <end position="52"/>
    </location>
</feature>
<name>A0A2S1LNE6_9FLAO</name>
<dbReference type="GO" id="GO:0030153">
    <property type="term" value="P:bacteriocin immunity"/>
    <property type="evidence" value="ECO:0007669"/>
    <property type="project" value="InterPro"/>
</dbReference>
<dbReference type="AlphaFoldDB" id="A0A2S1LNE6"/>
<sequence length="142" mass="16237">MKIYKANKRGFLLVIALFLLIPFVVFWFLETNRFLTLLILSIPLFLLLWIYFDTSYKIDGTTLLYRSAFIRGKIDIHSIHQITVGKTMWSGIKPALAKNGLILKYNAYDEIYIAPVSNAELVADLLVINPQIKIIETTLISG</sequence>
<keyword evidence="1" id="KW-0472">Membrane</keyword>
<evidence type="ECO:0000313" key="4">
    <source>
        <dbReference type="Proteomes" id="UP000244677"/>
    </source>
</evidence>
<keyword evidence="1" id="KW-0812">Transmembrane</keyword>
<proteinExistence type="predicted"/>
<dbReference type="Proteomes" id="UP000244677">
    <property type="component" value="Chromosome"/>
</dbReference>
<dbReference type="Pfam" id="PF06713">
    <property type="entry name" value="bPH_4"/>
    <property type="match status" value="1"/>
</dbReference>
<accession>A0A2S1LNE6</accession>
<dbReference type="OrthoDB" id="1437824at2"/>
<gene>
    <name evidence="3" type="ORF">FK004_08410</name>
</gene>
<evidence type="ECO:0000256" key="1">
    <source>
        <dbReference type="SAM" id="Phobius"/>
    </source>
</evidence>
<dbReference type="KEGG" id="fki:FK004_08410"/>
<keyword evidence="4" id="KW-1185">Reference proteome</keyword>
<organism evidence="3 4">
    <name type="scientific">Flavobacterium kingsejongi</name>
    <dbReference type="NCBI Taxonomy" id="1678728"/>
    <lineage>
        <taxon>Bacteria</taxon>
        <taxon>Pseudomonadati</taxon>
        <taxon>Bacteroidota</taxon>
        <taxon>Flavobacteriia</taxon>
        <taxon>Flavobacteriales</taxon>
        <taxon>Flavobacteriaceae</taxon>
        <taxon>Flavobacterium</taxon>
    </lineage>
</organism>
<evidence type="ECO:0000259" key="2">
    <source>
        <dbReference type="Pfam" id="PF06713"/>
    </source>
</evidence>
<feature type="domain" description="Uncharacterized protein YyaB-like PH" evidence="2">
    <location>
        <begin position="54"/>
        <end position="128"/>
    </location>
</feature>
<evidence type="ECO:0000313" key="3">
    <source>
        <dbReference type="EMBL" id="AWG25254.1"/>
    </source>
</evidence>
<dbReference type="InterPro" id="IPR009589">
    <property type="entry name" value="PH_YyaB-like"/>
</dbReference>
<feature type="transmembrane region" description="Helical" evidence="1">
    <location>
        <begin position="12"/>
        <end position="29"/>
    </location>
</feature>
<keyword evidence="1" id="KW-1133">Transmembrane helix</keyword>
<reference evidence="3 4" key="1">
    <citation type="submission" date="2017-04" db="EMBL/GenBank/DDBJ databases">
        <title>Complete genome sequence of Flavobacterium kingsejong AJ004.</title>
        <authorList>
            <person name="Lee P.C."/>
        </authorList>
    </citation>
    <scope>NUCLEOTIDE SEQUENCE [LARGE SCALE GENOMIC DNA]</scope>
    <source>
        <strain evidence="3 4">AJ004</strain>
    </source>
</reference>
<dbReference type="RefSeq" id="WP_108736857.1">
    <property type="nucleotide sequence ID" value="NZ_CP020919.1"/>
</dbReference>
<protein>
    <recommendedName>
        <fullName evidence="2">Uncharacterized protein YyaB-like PH domain-containing protein</fullName>
    </recommendedName>
</protein>
<dbReference type="EMBL" id="CP020919">
    <property type="protein sequence ID" value="AWG25254.1"/>
    <property type="molecule type" value="Genomic_DNA"/>
</dbReference>